<protein>
    <submittedName>
        <fullName evidence="1">Uncharacterized protein</fullName>
    </submittedName>
</protein>
<accession>A0A1H3U786</accession>
<name>A0A1H3U786_9BURK</name>
<evidence type="ECO:0000313" key="1">
    <source>
        <dbReference type="EMBL" id="SDZ57951.1"/>
    </source>
</evidence>
<evidence type="ECO:0000313" key="2">
    <source>
        <dbReference type="Proteomes" id="UP000183417"/>
    </source>
</evidence>
<dbReference type="EMBL" id="FNPE01000038">
    <property type="protein sequence ID" value="SDZ57951.1"/>
    <property type="molecule type" value="Genomic_DNA"/>
</dbReference>
<sequence>MQINFAHLRERAVSGGEVNFAVFEANATSNTDSARASVLADLTARARSSGLRVDQSALAFRQNGRLRFYGTRTLVDYLARGWAPRWTHTLSV</sequence>
<dbReference type="AlphaFoldDB" id="A0A1H3U786"/>
<reference evidence="1 2" key="1">
    <citation type="submission" date="2016-10" db="EMBL/GenBank/DDBJ databases">
        <authorList>
            <person name="de Groot N.N."/>
        </authorList>
    </citation>
    <scope>NUCLEOTIDE SEQUENCE [LARGE SCALE GENOMIC DNA]</scope>
    <source>
        <strain evidence="1 2">LMG 24775</strain>
    </source>
</reference>
<proteinExistence type="predicted"/>
<gene>
    <name evidence="1" type="ORF">SAMN05421547_13826</name>
</gene>
<dbReference type="Proteomes" id="UP000183417">
    <property type="component" value="Unassembled WGS sequence"/>
</dbReference>
<organism evidence="1 2">
    <name type="scientific">Delftia lacustris</name>
    <dbReference type="NCBI Taxonomy" id="558537"/>
    <lineage>
        <taxon>Bacteria</taxon>
        <taxon>Pseudomonadati</taxon>
        <taxon>Pseudomonadota</taxon>
        <taxon>Betaproteobacteria</taxon>
        <taxon>Burkholderiales</taxon>
        <taxon>Comamonadaceae</taxon>
        <taxon>Delftia</taxon>
    </lineage>
</organism>